<protein>
    <submittedName>
        <fullName evidence="2">DUF4181 domain-containing protein</fullName>
    </submittedName>
</protein>
<sequence>MFNFTLLLAVLGIGFLFEKVVEKKFQMEDDVISETNKGYEIYVYGKWTIGLLMIAYAFIILNWWSDYYNGWLSVFIIITILYGFEAIMRRIYLKHSKAYLVPLISLLPWYIFIMVLSILI</sequence>
<keyword evidence="1" id="KW-1133">Transmembrane helix</keyword>
<proteinExistence type="predicted"/>
<dbReference type="EMBL" id="JAKRYL010000032">
    <property type="protein sequence ID" value="MCL7749591.1"/>
    <property type="molecule type" value="Genomic_DNA"/>
</dbReference>
<evidence type="ECO:0000313" key="3">
    <source>
        <dbReference type="Proteomes" id="UP001139150"/>
    </source>
</evidence>
<keyword evidence="3" id="KW-1185">Reference proteome</keyword>
<evidence type="ECO:0000256" key="1">
    <source>
        <dbReference type="SAM" id="Phobius"/>
    </source>
</evidence>
<dbReference type="RefSeq" id="WP_250098453.1">
    <property type="nucleotide sequence ID" value="NZ_JAKRYL010000032.1"/>
</dbReference>
<keyword evidence="1" id="KW-0472">Membrane</keyword>
<feature type="transmembrane region" description="Helical" evidence="1">
    <location>
        <begin position="70"/>
        <end position="87"/>
    </location>
</feature>
<feature type="transmembrane region" description="Helical" evidence="1">
    <location>
        <begin position="41"/>
        <end position="64"/>
    </location>
</feature>
<comment type="caution">
    <text evidence="2">The sequence shown here is derived from an EMBL/GenBank/DDBJ whole genome shotgun (WGS) entry which is preliminary data.</text>
</comment>
<accession>A0A9X2CWF0</accession>
<keyword evidence="1" id="KW-0812">Transmembrane</keyword>
<organism evidence="2 3">
    <name type="scientific">Halalkalibacter alkaliphilus</name>
    <dbReference type="NCBI Taxonomy" id="2917993"/>
    <lineage>
        <taxon>Bacteria</taxon>
        <taxon>Bacillati</taxon>
        <taxon>Bacillota</taxon>
        <taxon>Bacilli</taxon>
        <taxon>Bacillales</taxon>
        <taxon>Bacillaceae</taxon>
        <taxon>Halalkalibacter</taxon>
    </lineage>
</organism>
<gene>
    <name evidence="2" type="ORF">MF646_20960</name>
</gene>
<dbReference type="InterPro" id="IPR025441">
    <property type="entry name" value="DUF4181"/>
</dbReference>
<name>A0A9X2CWF0_9BACI</name>
<dbReference type="Pfam" id="PF13789">
    <property type="entry name" value="DUF4181"/>
    <property type="match status" value="1"/>
</dbReference>
<reference evidence="2" key="1">
    <citation type="submission" date="2022-02" db="EMBL/GenBank/DDBJ databases">
        <title>Halalkalibacter sp. nov. isolated from Lonar Lake, India.</title>
        <authorList>
            <person name="Joshi A."/>
            <person name="Thite S."/>
            <person name="Lodha T."/>
        </authorList>
    </citation>
    <scope>NUCLEOTIDE SEQUENCE</scope>
    <source>
        <strain evidence="2">MEB205</strain>
    </source>
</reference>
<dbReference type="AlphaFoldDB" id="A0A9X2CWF0"/>
<feature type="transmembrane region" description="Helical" evidence="1">
    <location>
        <begin position="99"/>
        <end position="119"/>
    </location>
</feature>
<dbReference type="Proteomes" id="UP001139150">
    <property type="component" value="Unassembled WGS sequence"/>
</dbReference>
<evidence type="ECO:0000313" key="2">
    <source>
        <dbReference type="EMBL" id="MCL7749591.1"/>
    </source>
</evidence>
<feature type="transmembrane region" description="Helical" evidence="1">
    <location>
        <begin position="6"/>
        <end position="21"/>
    </location>
</feature>